<name>A0A3B0K162_DROGU</name>
<dbReference type="OrthoDB" id="190835at2759"/>
<dbReference type="AlphaFoldDB" id="A0A3B0K162"/>
<evidence type="ECO:0000259" key="1">
    <source>
        <dbReference type="PROSITE" id="PS50835"/>
    </source>
</evidence>
<protein>
    <recommendedName>
        <fullName evidence="1">Ig-like domain-containing protein</fullName>
    </recommendedName>
</protein>
<dbReference type="PANTHER" id="PTHR23279">
    <property type="entry name" value="DEFECTIVE PROBOSCIS EXTENSION RESPONSE DPR -RELATED"/>
    <property type="match status" value="1"/>
</dbReference>
<dbReference type="InterPro" id="IPR007110">
    <property type="entry name" value="Ig-like_dom"/>
</dbReference>
<dbReference type="InterPro" id="IPR003598">
    <property type="entry name" value="Ig_sub2"/>
</dbReference>
<dbReference type="Pfam" id="PF07679">
    <property type="entry name" value="I-set"/>
    <property type="match status" value="1"/>
</dbReference>
<dbReference type="InterPro" id="IPR003599">
    <property type="entry name" value="Ig_sub"/>
</dbReference>
<organism evidence="2 3">
    <name type="scientific">Drosophila guanche</name>
    <name type="common">Fruit fly</name>
    <dbReference type="NCBI Taxonomy" id="7266"/>
    <lineage>
        <taxon>Eukaryota</taxon>
        <taxon>Metazoa</taxon>
        <taxon>Ecdysozoa</taxon>
        <taxon>Arthropoda</taxon>
        <taxon>Hexapoda</taxon>
        <taxon>Insecta</taxon>
        <taxon>Pterygota</taxon>
        <taxon>Neoptera</taxon>
        <taxon>Endopterygota</taxon>
        <taxon>Diptera</taxon>
        <taxon>Brachycera</taxon>
        <taxon>Muscomorpha</taxon>
        <taxon>Ephydroidea</taxon>
        <taxon>Drosophilidae</taxon>
        <taxon>Drosophila</taxon>
        <taxon>Sophophora</taxon>
    </lineage>
</organism>
<evidence type="ECO:0000313" key="3">
    <source>
        <dbReference type="Proteomes" id="UP000268350"/>
    </source>
</evidence>
<dbReference type="InterPro" id="IPR013783">
    <property type="entry name" value="Ig-like_fold"/>
</dbReference>
<dbReference type="EMBL" id="OUUW01000006">
    <property type="protein sequence ID" value="SPP81590.1"/>
    <property type="molecule type" value="Genomic_DNA"/>
</dbReference>
<proteinExistence type="predicted"/>
<dbReference type="Proteomes" id="UP000268350">
    <property type="component" value="Unassembled WGS sequence"/>
</dbReference>
<dbReference type="SUPFAM" id="SSF48726">
    <property type="entry name" value="Immunoglobulin"/>
    <property type="match status" value="2"/>
</dbReference>
<dbReference type="SMART" id="SM00408">
    <property type="entry name" value="IGc2"/>
    <property type="match status" value="2"/>
</dbReference>
<dbReference type="OMA" id="SSTPYMQ"/>
<dbReference type="PROSITE" id="PS50835">
    <property type="entry name" value="IG_LIKE"/>
    <property type="match status" value="2"/>
</dbReference>
<dbReference type="FunFam" id="2.60.40.10:FF:000129">
    <property type="entry name" value="CLUMA_CG018772, isoform A"/>
    <property type="match status" value="1"/>
</dbReference>
<dbReference type="GO" id="GO:0032589">
    <property type="term" value="C:neuron projection membrane"/>
    <property type="evidence" value="ECO:0007669"/>
    <property type="project" value="TreeGrafter"/>
</dbReference>
<accession>A0A3B0K162</accession>
<dbReference type="STRING" id="7266.A0A3B0K162"/>
<dbReference type="InterPro" id="IPR037448">
    <property type="entry name" value="Zig-8"/>
</dbReference>
<dbReference type="InterPro" id="IPR013098">
    <property type="entry name" value="Ig_I-set"/>
</dbReference>
<reference evidence="3" key="1">
    <citation type="submission" date="2018-01" db="EMBL/GenBank/DDBJ databases">
        <authorList>
            <person name="Alioto T."/>
            <person name="Alioto T."/>
        </authorList>
    </citation>
    <scope>NUCLEOTIDE SEQUENCE [LARGE SCALE GENOMIC DNA]</scope>
</reference>
<dbReference type="GO" id="GO:0050808">
    <property type="term" value="P:synapse organization"/>
    <property type="evidence" value="ECO:0007669"/>
    <property type="project" value="TreeGrafter"/>
</dbReference>
<dbReference type="PANTHER" id="PTHR23279:SF2">
    <property type="entry name" value="DEFECTIVE PROBOSCIS EXTENSION RESPONSE 19, ISOFORM A"/>
    <property type="match status" value="1"/>
</dbReference>
<sequence>MRGCKNVQVFNLRLVSDKNVTKNIKRYIIRIRKDFNLEIMEPKRWHLQLSCFFLLLSSTFSDVGKITSSQNHFGNTIQSQFTTKNNTRVIAQKGGLAILPCVVKINSPATVSWIRRKDFQLLTVGLSTHSSDKRFLVEHTRHMGHWSLRIKAVKEEDRGFYECQLSIYPTQSIFIELKIVEAVAEISSAPELHIDETSTLRLECKLKRATENPSFVFWYHDNKMINYDVQGGFVVTSMEANGKSSVQNGHIFRVLPGVAGNKSRIIPIPDQMESMNGIMNSKNVVSSANFISPNPPYLQPHQSSYLLTPSMSVLSIKQVNFRHAGNYTCAPSNARPASISVHVLRGEKTAAMQHANRSSLDSENISNSTFGLTSIGGINGTVNPVLAKSLLYISSIFILVSVLSNVRLRKAVKSLTFLAFIILIMES</sequence>
<feature type="domain" description="Ig-like" evidence="1">
    <location>
        <begin position="79"/>
        <end position="174"/>
    </location>
</feature>
<evidence type="ECO:0000313" key="2">
    <source>
        <dbReference type="EMBL" id="SPP81590.1"/>
    </source>
</evidence>
<feature type="domain" description="Ig-like" evidence="1">
    <location>
        <begin position="181"/>
        <end position="340"/>
    </location>
</feature>
<gene>
    <name evidence="2" type="ORF">DGUA_6G013253</name>
</gene>
<keyword evidence="3" id="KW-1185">Reference proteome</keyword>
<dbReference type="InterPro" id="IPR036179">
    <property type="entry name" value="Ig-like_dom_sf"/>
</dbReference>
<dbReference type="Gene3D" id="2.60.40.10">
    <property type="entry name" value="Immunoglobulins"/>
    <property type="match status" value="2"/>
</dbReference>
<dbReference type="SMART" id="SM00409">
    <property type="entry name" value="IG"/>
    <property type="match status" value="2"/>
</dbReference>